<dbReference type="Proteomes" id="UP000240259">
    <property type="component" value="Unassembled WGS sequence"/>
</dbReference>
<dbReference type="InterPro" id="IPR006311">
    <property type="entry name" value="TAT_signal"/>
</dbReference>
<protein>
    <submittedName>
        <fullName evidence="3">Metallophosphoesterase</fullName>
    </submittedName>
</protein>
<sequence length="375" mass="40979">MKNCRSSKFVSRRNFLAQAAGFAAAGAFARPALSQTGQRIQPIDATFLFIADVHACRMASGLSPNCQQEGKTDAALLRSVAALNGIGDKQWPAEIGGVATGLRSAGSRIATPLGLVVGGDMTDDGGGQITEPSEGTQLLQFSQRYQQGVGPDRVHMPVYVGLGNHDLDQNGPPPHVDWYRRELRDYVEVNHRPGVFFKPPVPATEYDVDTDCYSWDWGGLHLIQTHRFAGDTGHGAVSSLPWLRQDLATYAGDGRPVILFQHYGWDTFSIERWDPAKRTFDDDGAGAPHWWSEADRQALLTTLKGYNVIAIFHGHQHEVPMIYRSDGVDLFKPKAAYMGGFALARVTSDSMDVVLGEATGDHGEVAFTNAFSKEF</sequence>
<evidence type="ECO:0000256" key="1">
    <source>
        <dbReference type="SAM" id="SignalP"/>
    </source>
</evidence>
<dbReference type="Pfam" id="PF00149">
    <property type="entry name" value="Metallophos"/>
    <property type="match status" value="1"/>
</dbReference>
<evidence type="ECO:0000313" key="3">
    <source>
        <dbReference type="EMBL" id="PTE07236.1"/>
    </source>
</evidence>
<dbReference type="PANTHER" id="PTHR43143">
    <property type="entry name" value="METALLOPHOSPHOESTERASE, CALCINEURIN SUPERFAMILY"/>
    <property type="match status" value="1"/>
</dbReference>
<feature type="domain" description="Calcineurin-like phosphoesterase" evidence="2">
    <location>
        <begin position="46"/>
        <end position="318"/>
    </location>
</feature>
<evidence type="ECO:0000259" key="2">
    <source>
        <dbReference type="Pfam" id="PF00149"/>
    </source>
</evidence>
<feature type="chain" id="PRO_5015660035" evidence="1">
    <location>
        <begin position="20"/>
        <end position="375"/>
    </location>
</feature>
<proteinExistence type="predicted"/>
<dbReference type="EMBL" id="PZJX01000051">
    <property type="protein sequence ID" value="PTE07236.1"/>
    <property type="molecule type" value="Genomic_DNA"/>
</dbReference>
<dbReference type="Gene3D" id="3.60.21.10">
    <property type="match status" value="1"/>
</dbReference>
<dbReference type="PROSITE" id="PS51318">
    <property type="entry name" value="TAT"/>
    <property type="match status" value="1"/>
</dbReference>
<dbReference type="SUPFAM" id="SSF56300">
    <property type="entry name" value="Metallo-dependent phosphatases"/>
    <property type="match status" value="1"/>
</dbReference>
<evidence type="ECO:0000313" key="4">
    <source>
        <dbReference type="Proteomes" id="UP000240259"/>
    </source>
</evidence>
<gene>
    <name evidence="3" type="ORF">C9427_27420</name>
</gene>
<feature type="signal peptide" evidence="1">
    <location>
        <begin position="1"/>
        <end position="19"/>
    </location>
</feature>
<dbReference type="InterPro" id="IPR029052">
    <property type="entry name" value="Metallo-depent_PP-like"/>
</dbReference>
<keyword evidence="1" id="KW-0732">Signal</keyword>
<name>A0A2T4INJ9_9HYPH</name>
<dbReference type="AlphaFoldDB" id="A0A2T4INJ9"/>
<reference evidence="3 4" key="1">
    <citation type="submission" date="2018-03" db="EMBL/GenBank/DDBJ databases">
        <title>Genome sequence of the symbiotic type strain Mesorhizobium helmanticense CSLC115NT isolated from Lotus corniculatus nodules.</title>
        <authorList>
            <person name="Sannazzaro A.I."/>
            <person name="Torres Tejerizo G.A."/>
            <person name="Dip D."/>
            <person name="Caballero M."/>
            <person name="Pistorio M."/>
            <person name="Estrella M.J."/>
        </authorList>
    </citation>
    <scope>NUCLEOTIDE SEQUENCE [LARGE SCALE GENOMIC DNA]</scope>
    <source>
        <strain evidence="3 4">CSLC115N</strain>
    </source>
</reference>
<organism evidence="3 4">
    <name type="scientific">Mesorhizobium helmanticense</name>
    <dbReference type="NCBI Taxonomy" id="1776423"/>
    <lineage>
        <taxon>Bacteria</taxon>
        <taxon>Pseudomonadati</taxon>
        <taxon>Pseudomonadota</taxon>
        <taxon>Alphaproteobacteria</taxon>
        <taxon>Hyphomicrobiales</taxon>
        <taxon>Phyllobacteriaceae</taxon>
        <taxon>Mesorhizobium</taxon>
    </lineage>
</organism>
<dbReference type="GO" id="GO:0016787">
    <property type="term" value="F:hydrolase activity"/>
    <property type="evidence" value="ECO:0007669"/>
    <property type="project" value="InterPro"/>
</dbReference>
<dbReference type="OrthoDB" id="8055872at2"/>
<dbReference type="RefSeq" id="WP_107652185.1">
    <property type="nucleotide sequence ID" value="NZ_PZJX01000051.1"/>
</dbReference>
<comment type="caution">
    <text evidence="3">The sequence shown here is derived from an EMBL/GenBank/DDBJ whole genome shotgun (WGS) entry which is preliminary data.</text>
</comment>
<dbReference type="InterPro" id="IPR051918">
    <property type="entry name" value="STPP_CPPED1"/>
</dbReference>
<accession>A0A2T4INJ9</accession>
<keyword evidence="4" id="KW-1185">Reference proteome</keyword>
<dbReference type="InterPro" id="IPR004843">
    <property type="entry name" value="Calcineurin-like_PHP"/>
</dbReference>
<dbReference type="PANTHER" id="PTHR43143:SF1">
    <property type="entry name" value="SERINE_THREONINE-PROTEIN PHOSPHATASE CPPED1"/>
    <property type="match status" value="1"/>
</dbReference>